<organism evidence="2 3">
    <name type="scientific">Bugula neritina</name>
    <name type="common">Brown bryozoan</name>
    <name type="synonym">Sertularia neritina</name>
    <dbReference type="NCBI Taxonomy" id="10212"/>
    <lineage>
        <taxon>Eukaryota</taxon>
        <taxon>Metazoa</taxon>
        <taxon>Spiralia</taxon>
        <taxon>Lophotrochozoa</taxon>
        <taxon>Bryozoa</taxon>
        <taxon>Gymnolaemata</taxon>
        <taxon>Cheilostomatida</taxon>
        <taxon>Flustrina</taxon>
        <taxon>Buguloidea</taxon>
        <taxon>Bugulidae</taxon>
        <taxon>Bugula</taxon>
    </lineage>
</organism>
<sequence>MAGNIDGSEFIGNNGNIVWKHLSLVLWFIITKLGSVVVCVILILEVLNVQAVAQMNTSSATTSIQSMNQVEDTSASVSVLCNFSVRKLGQNLHQYIVQCLITQESMISDDSLYFIAGPLLKSVLIWVYGVTIAISVNAVCTLVVSLMCFFKSYRLYFIKSKAGKQDVNKYSVVDYGLGVSGVMVASLGARNGGSHQVRDLIQQLCDDIIKKQ</sequence>
<keyword evidence="1" id="KW-0472">Membrane</keyword>
<feature type="transmembrane region" description="Helical" evidence="1">
    <location>
        <begin position="125"/>
        <end position="150"/>
    </location>
</feature>
<reference evidence="2" key="1">
    <citation type="submission" date="2020-06" db="EMBL/GenBank/DDBJ databases">
        <title>Draft genome of Bugula neritina, a colonial animal packing powerful symbionts and potential medicines.</title>
        <authorList>
            <person name="Rayko M."/>
        </authorList>
    </citation>
    <scope>NUCLEOTIDE SEQUENCE [LARGE SCALE GENOMIC DNA]</scope>
    <source>
        <strain evidence="2">Kwan_BN1</strain>
    </source>
</reference>
<dbReference type="Proteomes" id="UP000593567">
    <property type="component" value="Unassembled WGS sequence"/>
</dbReference>
<name>A0A7J7JRF8_BUGNE</name>
<protein>
    <submittedName>
        <fullName evidence="2">Uncharacterized protein</fullName>
    </submittedName>
</protein>
<feature type="transmembrane region" description="Helical" evidence="1">
    <location>
        <begin position="24"/>
        <end position="44"/>
    </location>
</feature>
<dbReference type="AlphaFoldDB" id="A0A7J7JRF8"/>
<proteinExistence type="predicted"/>
<accession>A0A7J7JRF8</accession>
<dbReference type="EMBL" id="VXIV02001877">
    <property type="protein sequence ID" value="KAF6028939.1"/>
    <property type="molecule type" value="Genomic_DNA"/>
</dbReference>
<evidence type="ECO:0000313" key="2">
    <source>
        <dbReference type="EMBL" id="KAF6028939.1"/>
    </source>
</evidence>
<evidence type="ECO:0000256" key="1">
    <source>
        <dbReference type="SAM" id="Phobius"/>
    </source>
</evidence>
<keyword evidence="3" id="KW-1185">Reference proteome</keyword>
<gene>
    <name evidence="2" type="ORF">EB796_012747</name>
</gene>
<evidence type="ECO:0000313" key="3">
    <source>
        <dbReference type="Proteomes" id="UP000593567"/>
    </source>
</evidence>
<comment type="caution">
    <text evidence="2">The sequence shown here is derived from an EMBL/GenBank/DDBJ whole genome shotgun (WGS) entry which is preliminary data.</text>
</comment>
<keyword evidence="1" id="KW-1133">Transmembrane helix</keyword>
<keyword evidence="1" id="KW-0812">Transmembrane</keyword>